<feature type="region of interest" description="Disordered" evidence="1">
    <location>
        <begin position="260"/>
        <end position="299"/>
    </location>
</feature>
<dbReference type="RefSeq" id="XP_007860154.1">
    <property type="nucleotide sequence ID" value="XM_007861963.1"/>
</dbReference>
<dbReference type="AlphaFoldDB" id="S7S0R5"/>
<dbReference type="Proteomes" id="UP000030669">
    <property type="component" value="Unassembled WGS sequence"/>
</dbReference>
<protein>
    <submittedName>
        <fullName evidence="2">Uncharacterized protein</fullName>
    </submittedName>
</protein>
<proteinExistence type="predicted"/>
<organism evidence="2 3">
    <name type="scientific">Gloeophyllum trabeum (strain ATCC 11539 / FP-39264 / Madison 617)</name>
    <name type="common">Brown rot fungus</name>
    <dbReference type="NCBI Taxonomy" id="670483"/>
    <lineage>
        <taxon>Eukaryota</taxon>
        <taxon>Fungi</taxon>
        <taxon>Dikarya</taxon>
        <taxon>Basidiomycota</taxon>
        <taxon>Agaricomycotina</taxon>
        <taxon>Agaricomycetes</taxon>
        <taxon>Gloeophyllales</taxon>
        <taxon>Gloeophyllaceae</taxon>
        <taxon>Gloeophyllum</taxon>
    </lineage>
</organism>
<reference evidence="2 3" key="1">
    <citation type="journal article" date="2012" name="Science">
        <title>The Paleozoic origin of enzymatic lignin decomposition reconstructed from 31 fungal genomes.</title>
        <authorList>
            <person name="Floudas D."/>
            <person name="Binder M."/>
            <person name="Riley R."/>
            <person name="Barry K."/>
            <person name="Blanchette R.A."/>
            <person name="Henrissat B."/>
            <person name="Martinez A.T."/>
            <person name="Otillar R."/>
            <person name="Spatafora J.W."/>
            <person name="Yadav J.S."/>
            <person name="Aerts A."/>
            <person name="Benoit I."/>
            <person name="Boyd A."/>
            <person name="Carlson A."/>
            <person name="Copeland A."/>
            <person name="Coutinho P.M."/>
            <person name="de Vries R.P."/>
            <person name="Ferreira P."/>
            <person name="Findley K."/>
            <person name="Foster B."/>
            <person name="Gaskell J."/>
            <person name="Glotzer D."/>
            <person name="Gorecki P."/>
            <person name="Heitman J."/>
            <person name="Hesse C."/>
            <person name="Hori C."/>
            <person name="Igarashi K."/>
            <person name="Jurgens J.A."/>
            <person name="Kallen N."/>
            <person name="Kersten P."/>
            <person name="Kohler A."/>
            <person name="Kuees U."/>
            <person name="Kumar T.K.A."/>
            <person name="Kuo A."/>
            <person name="LaButti K."/>
            <person name="Larrondo L.F."/>
            <person name="Lindquist E."/>
            <person name="Ling A."/>
            <person name="Lombard V."/>
            <person name="Lucas S."/>
            <person name="Lundell T."/>
            <person name="Martin R."/>
            <person name="McLaughlin D.J."/>
            <person name="Morgenstern I."/>
            <person name="Morin E."/>
            <person name="Murat C."/>
            <person name="Nagy L.G."/>
            <person name="Nolan M."/>
            <person name="Ohm R.A."/>
            <person name="Patyshakuliyeva A."/>
            <person name="Rokas A."/>
            <person name="Ruiz-Duenas F.J."/>
            <person name="Sabat G."/>
            <person name="Salamov A."/>
            <person name="Samejima M."/>
            <person name="Schmutz J."/>
            <person name="Slot J.C."/>
            <person name="St John F."/>
            <person name="Stenlid J."/>
            <person name="Sun H."/>
            <person name="Sun S."/>
            <person name="Syed K."/>
            <person name="Tsang A."/>
            <person name="Wiebenga A."/>
            <person name="Young D."/>
            <person name="Pisabarro A."/>
            <person name="Eastwood D.C."/>
            <person name="Martin F."/>
            <person name="Cullen D."/>
            <person name="Grigoriev I.V."/>
            <person name="Hibbett D.S."/>
        </authorList>
    </citation>
    <scope>NUCLEOTIDE SEQUENCE [LARGE SCALE GENOMIC DNA]</scope>
    <source>
        <strain evidence="2 3">ATCC 11539</strain>
    </source>
</reference>
<feature type="compositionally biased region" description="Polar residues" evidence="1">
    <location>
        <begin position="27"/>
        <end position="43"/>
    </location>
</feature>
<accession>S7S0R5</accession>
<gene>
    <name evidence="2" type="ORF">GLOTRDRAFT_29873</name>
</gene>
<keyword evidence="3" id="KW-1185">Reference proteome</keyword>
<feature type="compositionally biased region" description="Polar residues" evidence="1">
    <location>
        <begin position="92"/>
        <end position="102"/>
    </location>
</feature>
<feature type="region of interest" description="Disordered" evidence="1">
    <location>
        <begin position="70"/>
        <end position="154"/>
    </location>
</feature>
<dbReference type="OrthoDB" id="2504896at2759"/>
<feature type="non-terminal residue" evidence="2">
    <location>
        <position position="299"/>
    </location>
</feature>
<feature type="region of interest" description="Disordered" evidence="1">
    <location>
        <begin position="1"/>
        <end position="53"/>
    </location>
</feature>
<dbReference type="EMBL" id="KB469296">
    <property type="protein sequence ID" value="EPQ60955.1"/>
    <property type="molecule type" value="Genomic_DNA"/>
</dbReference>
<dbReference type="STRING" id="670483.S7S0R5"/>
<dbReference type="KEGG" id="gtr:GLOTRDRAFT_29873"/>
<sequence length="299" mass="30999">MVAGVGPAGTQPGKEDGDLSKGPVPTVGSSSAVRLTSNGTAGTSHAGLSMPHPKKFSAVNINKKFMEKIAPLHGPSSTTSISMAAKSGIATPKQTPEVSSMHSRLVTAKLTSTPRPSTTGPGWSRPSSAAPSPSTPAPPSNAGKGLVPSSSAAAPQLPHAGKVIQPQPRTSVTGASATVIVKETLSVTTRPAWGNIRTGQVTAPKADARVQNDFPTAAEVAQEQTAKLNDKKAVQEEQVLQNQALQEEADTFRGVHLDPNAHHWDEMEEDDESFLGGVIDFGDGRQYKIQPSDPSAPNS</sequence>
<evidence type="ECO:0000313" key="3">
    <source>
        <dbReference type="Proteomes" id="UP000030669"/>
    </source>
</evidence>
<dbReference type="GeneID" id="19305292"/>
<feature type="compositionally biased region" description="Low complexity" evidence="1">
    <location>
        <begin position="111"/>
        <end position="132"/>
    </location>
</feature>
<evidence type="ECO:0000313" key="2">
    <source>
        <dbReference type="EMBL" id="EPQ60955.1"/>
    </source>
</evidence>
<dbReference type="eggNOG" id="ENOG502S3G2">
    <property type="taxonomic scope" value="Eukaryota"/>
</dbReference>
<evidence type="ECO:0000256" key="1">
    <source>
        <dbReference type="SAM" id="MobiDB-lite"/>
    </source>
</evidence>
<dbReference type="OMA" id="SARTACK"/>
<dbReference type="HOGENOM" id="CLU_932403_0_0_1"/>
<name>S7S0R5_GLOTA</name>